<feature type="transmembrane region" description="Helical" evidence="1">
    <location>
        <begin position="47"/>
        <end position="69"/>
    </location>
</feature>
<comment type="caution">
    <text evidence="3">The sequence shown here is derived from an EMBL/GenBank/DDBJ whole genome shotgun (WGS) entry which is preliminary data.</text>
</comment>
<evidence type="ECO:0000313" key="3">
    <source>
        <dbReference type="EMBL" id="NYG58783.1"/>
    </source>
</evidence>
<evidence type="ECO:0000313" key="4">
    <source>
        <dbReference type="Proteomes" id="UP000540656"/>
    </source>
</evidence>
<proteinExistence type="predicted"/>
<evidence type="ECO:0000256" key="1">
    <source>
        <dbReference type="SAM" id="Phobius"/>
    </source>
</evidence>
<dbReference type="Pfam" id="PF07853">
    <property type="entry name" value="DUF1648"/>
    <property type="match status" value="1"/>
</dbReference>
<dbReference type="InterPro" id="IPR012867">
    <property type="entry name" value="DUF1648"/>
</dbReference>
<keyword evidence="1" id="KW-0812">Transmembrane</keyword>
<dbReference type="AlphaFoldDB" id="A0A7Y9UNQ0"/>
<keyword evidence="4" id="KW-1185">Reference proteome</keyword>
<keyword evidence="1" id="KW-1133">Transmembrane helix</keyword>
<reference evidence="3 4" key="1">
    <citation type="submission" date="2020-07" db="EMBL/GenBank/DDBJ databases">
        <title>Sequencing the genomes of 1000 actinobacteria strains.</title>
        <authorList>
            <person name="Klenk H.-P."/>
        </authorList>
    </citation>
    <scope>NUCLEOTIDE SEQUENCE [LARGE SCALE GENOMIC DNA]</scope>
    <source>
        <strain evidence="3 4">DSM 23819</strain>
    </source>
</reference>
<organism evidence="3 4">
    <name type="scientific">Nocardioides daedukensis</name>
    <dbReference type="NCBI Taxonomy" id="634462"/>
    <lineage>
        <taxon>Bacteria</taxon>
        <taxon>Bacillati</taxon>
        <taxon>Actinomycetota</taxon>
        <taxon>Actinomycetes</taxon>
        <taxon>Propionibacteriales</taxon>
        <taxon>Nocardioidaceae</taxon>
        <taxon>Nocardioides</taxon>
    </lineage>
</organism>
<dbReference type="RefSeq" id="WP_179501909.1">
    <property type="nucleotide sequence ID" value="NZ_JACCAA010000001.1"/>
</dbReference>
<name>A0A7Y9UNQ0_9ACTN</name>
<gene>
    <name evidence="3" type="ORF">BJ980_001706</name>
</gene>
<protein>
    <submittedName>
        <fullName evidence="3">Uncharacterized membrane protein YhaH (DUF805 family)</fullName>
    </submittedName>
</protein>
<feature type="transmembrane region" description="Helical" evidence="1">
    <location>
        <begin position="137"/>
        <end position="156"/>
    </location>
</feature>
<dbReference type="Proteomes" id="UP000540656">
    <property type="component" value="Unassembled WGS sequence"/>
</dbReference>
<dbReference type="EMBL" id="JACCAA010000001">
    <property type="protein sequence ID" value="NYG58783.1"/>
    <property type="molecule type" value="Genomic_DNA"/>
</dbReference>
<evidence type="ECO:0000259" key="2">
    <source>
        <dbReference type="Pfam" id="PF07853"/>
    </source>
</evidence>
<feature type="transmembrane region" description="Helical" evidence="1">
    <location>
        <begin position="105"/>
        <end position="125"/>
    </location>
</feature>
<sequence>MARVTFWATVLAHASVCTVGWFVLPERVPLHFSGSGEVDRWGSRPEAVLTMALVGAGMALLFWALATWVPRAPETLLNINERDKKWWLATPERTVELRRRLSVDLYGFGAATMLLLIVVELITLGVARDEEPSMTPWIWLALGIYLLGVLGACVHLTTRRYRTPRDVT</sequence>
<accession>A0A7Y9UNQ0</accession>
<feature type="domain" description="DUF1648" evidence="2">
    <location>
        <begin position="14"/>
        <end position="54"/>
    </location>
</feature>
<keyword evidence="1" id="KW-0472">Membrane</keyword>